<dbReference type="GO" id="GO:0016301">
    <property type="term" value="F:kinase activity"/>
    <property type="evidence" value="ECO:0007669"/>
    <property type="project" value="UniProtKB-KW"/>
</dbReference>
<dbReference type="InterPro" id="IPR043129">
    <property type="entry name" value="ATPase_NBD"/>
</dbReference>
<organism evidence="2 3">
    <name type="scientific">Schleiferilactobacillus harbinensis DSM 16991</name>
    <dbReference type="NCBI Taxonomy" id="1122147"/>
    <lineage>
        <taxon>Bacteria</taxon>
        <taxon>Bacillati</taxon>
        <taxon>Bacillota</taxon>
        <taxon>Bacilli</taxon>
        <taxon>Lactobacillales</taxon>
        <taxon>Lactobacillaceae</taxon>
        <taxon>Schleiferilactobacillus</taxon>
    </lineage>
</organism>
<keyword evidence="2" id="KW-0808">Transferase</keyword>
<dbReference type="PANTHER" id="PTHR18964:SF165">
    <property type="entry name" value="BETA-GLUCOSIDE KINASE"/>
    <property type="match status" value="1"/>
</dbReference>
<dbReference type="Gene3D" id="3.30.420.40">
    <property type="match status" value="2"/>
</dbReference>
<dbReference type="PANTHER" id="PTHR18964">
    <property type="entry name" value="ROK (REPRESSOR, ORF, KINASE) FAMILY"/>
    <property type="match status" value="1"/>
</dbReference>
<dbReference type="GeneID" id="78510260"/>
<dbReference type="EMBL" id="AZFW01000051">
    <property type="protein sequence ID" value="KRM27314.1"/>
    <property type="molecule type" value="Genomic_DNA"/>
</dbReference>
<name>A0A0R1XB37_9LACO</name>
<evidence type="ECO:0000313" key="3">
    <source>
        <dbReference type="Proteomes" id="UP000050949"/>
    </source>
</evidence>
<dbReference type="eggNOG" id="COG1940">
    <property type="taxonomic scope" value="Bacteria"/>
</dbReference>
<gene>
    <name evidence="2" type="ORF">FC91_GL002659</name>
</gene>
<dbReference type="Pfam" id="PF00480">
    <property type="entry name" value="ROK"/>
    <property type="match status" value="1"/>
</dbReference>
<dbReference type="OrthoDB" id="9795247at2"/>
<dbReference type="PATRIC" id="fig|1122147.4.peg.2741"/>
<dbReference type="Proteomes" id="UP000050949">
    <property type="component" value="Unassembled WGS sequence"/>
</dbReference>
<reference evidence="2 3" key="1">
    <citation type="journal article" date="2015" name="Genome Announc.">
        <title>Expanding the biotechnology potential of lactobacilli through comparative genomics of 213 strains and associated genera.</title>
        <authorList>
            <person name="Sun Z."/>
            <person name="Harris H.M."/>
            <person name="McCann A."/>
            <person name="Guo C."/>
            <person name="Argimon S."/>
            <person name="Zhang W."/>
            <person name="Yang X."/>
            <person name="Jeffery I.B."/>
            <person name="Cooney J.C."/>
            <person name="Kagawa T.F."/>
            <person name="Liu W."/>
            <person name="Song Y."/>
            <person name="Salvetti E."/>
            <person name="Wrobel A."/>
            <person name="Rasinkangas P."/>
            <person name="Parkhill J."/>
            <person name="Rea M.C."/>
            <person name="O'Sullivan O."/>
            <person name="Ritari J."/>
            <person name="Douillard F.P."/>
            <person name="Paul Ross R."/>
            <person name="Yang R."/>
            <person name="Briner A.E."/>
            <person name="Felis G.E."/>
            <person name="de Vos W.M."/>
            <person name="Barrangou R."/>
            <person name="Klaenhammer T.R."/>
            <person name="Caufield P.W."/>
            <person name="Cui Y."/>
            <person name="Zhang H."/>
            <person name="O'Toole P.W."/>
        </authorList>
    </citation>
    <scope>NUCLEOTIDE SEQUENCE [LARGE SCALE GENOMIC DNA]</scope>
    <source>
        <strain evidence="2 3">DSM 16991</strain>
    </source>
</reference>
<evidence type="ECO:0000256" key="1">
    <source>
        <dbReference type="ARBA" id="ARBA00006479"/>
    </source>
</evidence>
<proteinExistence type="inferred from homology"/>
<protein>
    <submittedName>
        <fullName evidence="2">Sugar kinase</fullName>
    </submittedName>
</protein>
<accession>A0A0R1XB37</accession>
<dbReference type="RefSeq" id="WP_027829013.1">
    <property type="nucleotide sequence ID" value="NZ_AUEH01000037.1"/>
</dbReference>
<comment type="caution">
    <text evidence="2">The sequence shown here is derived from an EMBL/GenBank/DDBJ whole genome shotgun (WGS) entry which is preliminary data.</text>
</comment>
<sequence length="312" mass="33806">MKYYVGFDMGGTTIKYGVVDAAGKIVEKGALPTEKKQVPLLAGMQKVVAQYKNKFAVAGVGVSIPGIVRRDGYMITAGAIKCLNGYPLADKLKEMTGLPVKVENDANAAAIAEHWLGNAQGVENYLCVVLGTGVGGGIVINGDVYRGAHGMAGEFGWNITHDIDLTQKLEDASLNWHAAVVSGMVRRYNMSVHRVYPDEPTVTDARQILQLAQDKDPIAEPIVDQFIEDVCIMLLNLFANFDPELILIGGGISANTEFMTMLQAKFKEFLIRHESLHYIQDKALGTVKTTGLHNDAGLIGAVYPLVRETLKA</sequence>
<dbReference type="SUPFAM" id="SSF53067">
    <property type="entry name" value="Actin-like ATPase domain"/>
    <property type="match status" value="1"/>
</dbReference>
<keyword evidence="2" id="KW-0418">Kinase</keyword>
<dbReference type="AlphaFoldDB" id="A0A0R1XB37"/>
<evidence type="ECO:0000313" key="2">
    <source>
        <dbReference type="EMBL" id="KRM27314.1"/>
    </source>
</evidence>
<dbReference type="InterPro" id="IPR000600">
    <property type="entry name" value="ROK"/>
</dbReference>
<comment type="similarity">
    <text evidence="1">Belongs to the ROK (NagC/XylR) family.</text>
</comment>